<dbReference type="AlphaFoldDB" id="A0A9P7ZAQ8"/>
<protein>
    <submittedName>
        <fullName evidence="2">Uncharacterized protein</fullName>
    </submittedName>
</protein>
<dbReference type="EMBL" id="MU253751">
    <property type="protein sequence ID" value="KAG9248346.1"/>
    <property type="molecule type" value="Genomic_DNA"/>
</dbReference>
<keyword evidence="1" id="KW-0812">Transmembrane</keyword>
<accession>A0A9P7ZAQ8</accession>
<keyword evidence="1" id="KW-0472">Membrane</keyword>
<feature type="non-terminal residue" evidence="2">
    <location>
        <position position="146"/>
    </location>
</feature>
<dbReference type="Proteomes" id="UP000887226">
    <property type="component" value="Unassembled WGS sequence"/>
</dbReference>
<dbReference type="OrthoDB" id="3257095at2759"/>
<evidence type="ECO:0000313" key="2">
    <source>
        <dbReference type="EMBL" id="KAG9248346.1"/>
    </source>
</evidence>
<keyword evidence="1" id="KW-1133">Transmembrane helix</keyword>
<gene>
    <name evidence="2" type="ORF">BJ878DRAFT_572487</name>
</gene>
<name>A0A9P7ZAQ8_9HELO</name>
<sequence length="146" mass="16336">MYGIVPPERKTIHVHVDGWRHRHVVLGPDCCITGDDAGVCGFGGNGIHVSHRKYYWVSEYSPPRVQKLLRYIVGTLLTIALISFVIVSNTVLSTRLLLIEGTVLILHLVVIFYIIIPLWMLAPRASLHVLTGFTDYVGWSSRGLSD</sequence>
<evidence type="ECO:0000313" key="3">
    <source>
        <dbReference type="Proteomes" id="UP000887226"/>
    </source>
</evidence>
<comment type="caution">
    <text evidence="2">The sequence shown here is derived from an EMBL/GenBank/DDBJ whole genome shotgun (WGS) entry which is preliminary data.</text>
</comment>
<feature type="transmembrane region" description="Helical" evidence="1">
    <location>
        <begin position="68"/>
        <end position="92"/>
    </location>
</feature>
<keyword evidence="3" id="KW-1185">Reference proteome</keyword>
<organism evidence="2 3">
    <name type="scientific">Calycina marina</name>
    <dbReference type="NCBI Taxonomy" id="1763456"/>
    <lineage>
        <taxon>Eukaryota</taxon>
        <taxon>Fungi</taxon>
        <taxon>Dikarya</taxon>
        <taxon>Ascomycota</taxon>
        <taxon>Pezizomycotina</taxon>
        <taxon>Leotiomycetes</taxon>
        <taxon>Helotiales</taxon>
        <taxon>Pezizellaceae</taxon>
        <taxon>Calycina</taxon>
    </lineage>
</organism>
<feature type="transmembrane region" description="Helical" evidence="1">
    <location>
        <begin position="104"/>
        <end position="122"/>
    </location>
</feature>
<proteinExistence type="predicted"/>
<evidence type="ECO:0000256" key="1">
    <source>
        <dbReference type="SAM" id="Phobius"/>
    </source>
</evidence>
<reference evidence="2" key="1">
    <citation type="journal article" date="2021" name="IMA Fungus">
        <title>Genomic characterization of three marine fungi, including Emericellopsis atlantica sp. nov. with signatures of a generalist lifestyle and marine biomass degradation.</title>
        <authorList>
            <person name="Hagestad O.C."/>
            <person name="Hou L."/>
            <person name="Andersen J.H."/>
            <person name="Hansen E.H."/>
            <person name="Altermark B."/>
            <person name="Li C."/>
            <person name="Kuhnert E."/>
            <person name="Cox R.J."/>
            <person name="Crous P.W."/>
            <person name="Spatafora J.W."/>
            <person name="Lail K."/>
            <person name="Amirebrahimi M."/>
            <person name="Lipzen A."/>
            <person name="Pangilinan J."/>
            <person name="Andreopoulos W."/>
            <person name="Hayes R.D."/>
            <person name="Ng V."/>
            <person name="Grigoriev I.V."/>
            <person name="Jackson S.A."/>
            <person name="Sutton T.D.S."/>
            <person name="Dobson A.D.W."/>
            <person name="Rama T."/>
        </authorList>
    </citation>
    <scope>NUCLEOTIDE SEQUENCE</scope>
    <source>
        <strain evidence="2">TRa3180A</strain>
    </source>
</reference>